<keyword evidence="5" id="KW-0762">Sugar transport</keyword>
<evidence type="ECO:0000313" key="5">
    <source>
        <dbReference type="EMBL" id="SHE51961.1"/>
    </source>
</evidence>
<dbReference type="InterPro" id="IPR006059">
    <property type="entry name" value="SBP"/>
</dbReference>
<dbReference type="STRING" id="1122133.SAMN02745157_0353"/>
<dbReference type="PANTHER" id="PTHR30061">
    <property type="entry name" value="MALTOSE-BINDING PERIPLASMIC PROTEIN"/>
    <property type="match status" value="1"/>
</dbReference>
<dbReference type="GO" id="GO:0055052">
    <property type="term" value="C:ATP-binding cassette (ABC) transporter complex, substrate-binding subunit-containing"/>
    <property type="evidence" value="ECO:0007669"/>
    <property type="project" value="TreeGrafter"/>
</dbReference>
<dbReference type="OrthoDB" id="9808332at2"/>
<name>A0A1M4U554_9HYPH</name>
<keyword evidence="3" id="KW-0732">Signal</keyword>
<dbReference type="RefSeq" id="WP_073050929.1">
    <property type="nucleotide sequence ID" value="NZ_FQUP01000001.1"/>
</dbReference>
<dbReference type="PROSITE" id="PS51318">
    <property type="entry name" value="TAT"/>
    <property type="match status" value="1"/>
</dbReference>
<sequence length="448" mass="47584">MSQDESGRSAAKTALAASLNRRSLLKGASLAAGSMAVGGGLLASTASGARAQGRTEITFASAKFYAKKTIAQIVDAYNESQTKIHVKYIELPPPSSSTEVHQALVQQLARRNGAPDVFTQDVVWIAEFAGAGWALPLDEYFPAAARAEYFPGLIDACTYQGKLTALPWIVDGGMLFYRKDLLEGIGAKVPETWADMTTIAMELQKSGKVDFGYLWQGKQAEVLVCDAVSVIGSNNGSILAADGKSATIGNDQAVEAIQFLYDTINKSKISPADVLSWDEEPSRLPFTGGKAAFLRNWSYVYGIAQDKSASSVVDKVGVAPLPHFAGGKSASCLGGYQYGVNASTKNREAAVEFLTWMSSPATQLRFAIDLGLAPTRPAVYDEAELAKEQPFMQTLQSVFTGATPRPVTPKYAQVSLALQSGLSRGLVSGDIKKELTATASKIDAILGA</sequence>
<dbReference type="InterPro" id="IPR006311">
    <property type="entry name" value="TAT_signal"/>
</dbReference>
<accession>A0A1M4U554</accession>
<reference evidence="5 6" key="1">
    <citation type="submission" date="2016-11" db="EMBL/GenBank/DDBJ databases">
        <authorList>
            <person name="Jaros S."/>
            <person name="Januszkiewicz K."/>
            <person name="Wedrychowicz H."/>
        </authorList>
    </citation>
    <scope>NUCLEOTIDE SEQUENCE [LARGE SCALE GENOMIC DNA]</scope>
    <source>
        <strain evidence="5 6">DSM 19436</strain>
    </source>
</reference>
<dbReference type="Pfam" id="PF01547">
    <property type="entry name" value="SBP_bac_1"/>
    <property type="match status" value="1"/>
</dbReference>
<evidence type="ECO:0000256" key="4">
    <source>
        <dbReference type="ARBA" id="ARBA00022764"/>
    </source>
</evidence>
<dbReference type="Gene3D" id="3.40.190.10">
    <property type="entry name" value="Periplasmic binding protein-like II"/>
    <property type="match status" value="2"/>
</dbReference>
<dbReference type="AlphaFoldDB" id="A0A1M4U554"/>
<comment type="similarity">
    <text evidence="1">Belongs to the bacterial solute-binding protein 1 family.</text>
</comment>
<organism evidence="5 6">
    <name type="scientific">Kaistia soli DSM 19436</name>
    <dbReference type="NCBI Taxonomy" id="1122133"/>
    <lineage>
        <taxon>Bacteria</taxon>
        <taxon>Pseudomonadati</taxon>
        <taxon>Pseudomonadota</taxon>
        <taxon>Alphaproteobacteria</taxon>
        <taxon>Hyphomicrobiales</taxon>
        <taxon>Kaistiaceae</taxon>
        <taxon>Kaistia</taxon>
    </lineage>
</organism>
<dbReference type="EMBL" id="FQUP01000001">
    <property type="protein sequence ID" value="SHE51961.1"/>
    <property type="molecule type" value="Genomic_DNA"/>
</dbReference>
<evidence type="ECO:0000256" key="1">
    <source>
        <dbReference type="ARBA" id="ARBA00008520"/>
    </source>
</evidence>
<dbReference type="GO" id="GO:1901982">
    <property type="term" value="F:maltose binding"/>
    <property type="evidence" value="ECO:0007669"/>
    <property type="project" value="TreeGrafter"/>
</dbReference>
<evidence type="ECO:0000256" key="2">
    <source>
        <dbReference type="ARBA" id="ARBA00022448"/>
    </source>
</evidence>
<keyword evidence="6" id="KW-1185">Reference proteome</keyword>
<proteinExistence type="inferred from homology"/>
<dbReference type="PANTHER" id="PTHR30061:SF50">
    <property type="entry name" value="MALTOSE_MALTODEXTRIN-BINDING PERIPLASMIC PROTEIN"/>
    <property type="match status" value="1"/>
</dbReference>
<dbReference type="GO" id="GO:0015768">
    <property type="term" value="P:maltose transport"/>
    <property type="evidence" value="ECO:0007669"/>
    <property type="project" value="TreeGrafter"/>
</dbReference>
<dbReference type="CDD" id="cd14750">
    <property type="entry name" value="PBP2_TMBP"/>
    <property type="match status" value="1"/>
</dbReference>
<gene>
    <name evidence="5" type="ORF">SAMN02745157_0353</name>
</gene>
<evidence type="ECO:0000313" key="6">
    <source>
        <dbReference type="Proteomes" id="UP000184485"/>
    </source>
</evidence>
<dbReference type="SUPFAM" id="SSF53850">
    <property type="entry name" value="Periplasmic binding protein-like II"/>
    <property type="match status" value="1"/>
</dbReference>
<dbReference type="Proteomes" id="UP000184485">
    <property type="component" value="Unassembled WGS sequence"/>
</dbReference>
<evidence type="ECO:0000256" key="3">
    <source>
        <dbReference type="ARBA" id="ARBA00022729"/>
    </source>
</evidence>
<keyword evidence="2" id="KW-0813">Transport</keyword>
<dbReference type="GO" id="GO:0042956">
    <property type="term" value="P:maltodextrin transmembrane transport"/>
    <property type="evidence" value="ECO:0007669"/>
    <property type="project" value="TreeGrafter"/>
</dbReference>
<keyword evidence="4" id="KW-0574">Periplasm</keyword>
<protein>
    <submittedName>
        <fullName evidence="5">Multiple sugar transport system substrate-binding protein</fullName>
    </submittedName>
</protein>